<evidence type="ECO:0000259" key="1">
    <source>
        <dbReference type="PROSITE" id="PS51085"/>
    </source>
</evidence>
<dbReference type="EMBL" id="CP038804">
    <property type="protein sequence ID" value="UTY34512.1"/>
    <property type="molecule type" value="Genomic_DNA"/>
</dbReference>
<dbReference type="InterPro" id="IPR027980">
    <property type="entry name" value="RACo_C"/>
</dbReference>
<evidence type="ECO:0000313" key="2">
    <source>
        <dbReference type="EMBL" id="UTY34512.1"/>
    </source>
</evidence>
<dbReference type="InterPro" id="IPR036010">
    <property type="entry name" value="2Fe-2S_ferredoxin-like_sf"/>
</dbReference>
<dbReference type="InterPro" id="IPR001041">
    <property type="entry name" value="2Fe-2S_ferredoxin-type"/>
</dbReference>
<dbReference type="InterPro" id="IPR042259">
    <property type="entry name" value="Raco-like_middle_sf"/>
</dbReference>
<feature type="domain" description="2Fe-2S ferredoxin-type" evidence="1">
    <location>
        <begin position="2"/>
        <end position="90"/>
    </location>
</feature>
<dbReference type="PROSITE" id="PS51085">
    <property type="entry name" value="2FE2S_FER_2"/>
    <property type="match status" value="1"/>
</dbReference>
<dbReference type="InterPro" id="IPR052911">
    <property type="entry name" value="Corrinoid_activation_enz"/>
</dbReference>
<proteinExistence type="predicted"/>
<dbReference type="SUPFAM" id="SSF54292">
    <property type="entry name" value="2Fe-2S ferredoxin-like"/>
    <property type="match status" value="1"/>
</dbReference>
<dbReference type="RefSeq" id="WP_255817715.1">
    <property type="nucleotide sequence ID" value="NZ_CP038803.1"/>
</dbReference>
<dbReference type="Gene3D" id="3.10.20.30">
    <property type="match status" value="1"/>
</dbReference>
<dbReference type="Pfam" id="PF00111">
    <property type="entry name" value="Fer2"/>
    <property type="match status" value="1"/>
</dbReference>
<dbReference type="InterPro" id="IPR012675">
    <property type="entry name" value="Beta-grasp_dom_sf"/>
</dbReference>
<dbReference type="AlphaFoldDB" id="A0AAE9MXA7"/>
<dbReference type="GO" id="GO:0051536">
    <property type="term" value="F:iron-sulfur cluster binding"/>
    <property type="evidence" value="ECO:0007669"/>
    <property type="project" value="InterPro"/>
</dbReference>
<evidence type="ECO:0000313" key="3">
    <source>
        <dbReference type="Proteomes" id="UP001058682"/>
    </source>
</evidence>
<reference evidence="2" key="1">
    <citation type="submission" date="2019-04" db="EMBL/GenBank/DDBJ databases">
        <title>Whole genome sequencing of oral phylogroup 2 treponemes.</title>
        <authorList>
            <person name="Chan Y."/>
            <person name="Zeng H.H."/>
            <person name="Yu X.L."/>
            <person name="Leung W.K."/>
            <person name="Watt R.M."/>
        </authorList>
    </citation>
    <scope>NUCLEOTIDE SEQUENCE</scope>
    <source>
        <strain evidence="2">OMZ 835</strain>
    </source>
</reference>
<dbReference type="Pfam" id="PF17651">
    <property type="entry name" value="Raco_middle"/>
    <property type="match status" value="1"/>
</dbReference>
<name>A0AAE9MXA7_9SPIR</name>
<dbReference type="PANTHER" id="PTHR42895:SF2">
    <property type="entry name" value="IRON-SULFUR CLUSTER PROTEIN"/>
    <property type="match status" value="1"/>
</dbReference>
<dbReference type="Proteomes" id="UP001058682">
    <property type="component" value="Chromosome"/>
</dbReference>
<accession>A0AAE9MXA7</accession>
<sequence length="589" mass="65308">MPKAVIQINNLKKETDYSLGETLLEIIKHENIFIDAPCGGKGKCGKCKVKFTGENIPLLPEEKELNLNSYRLACMIKPSKDIIIEVPQEEKAEGFLISETQFDKRTEAAIKTVTKTIKAPETHENKSWLNKYEDAFGKINFEILKSLKTVSGNYTGVYLDKNLIAILDGDKNKKYAIAADIGTTTVAMVLIDVENMTVSAKRSFINPQIEFGSDVLTRISAALESEHNLFKMQDLIIAAIKKASFEMIDELQINPDFIYEIVFSANSVMNHILLGINPHVLGTAPYKNVFDKMLNFKSSEIGLHIGAHTHALIIPSVSSYIGADIVSGINFIEMEKLKTNTLFIDIGTNTELVLKHGSSFFATSCAAGPALEGMNITFGSRAQSGAVEDVNFDLISGNINLKVIGNTEPKTICGSGILALIRESLKAKLIDKKGRLISLSSLDVSDVRKKFLSDINGETVIRLFDKLYVSKKDIRNIQLSKTAILSGINILLDKFNLTASQLDEIIIAGQFGNHLTEDMLINTGFLPLIAKEKFSYMKNTSLDGAISAVLNINKRNNLMKLKNKIWFSDLSLDSKYQKFFMESSYFPDL</sequence>
<protein>
    <submittedName>
        <fullName evidence="2">DUF4445 domain-containing protein</fullName>
    </submittedName>
</protein>
<organism evidence="2 3">
    <name type="scientific">Treponema putidum</name>
    <dbReference type="NCBI Taxonomy" id="221027"/>
    <lineage>
        <taxon>Bacteria</taxon>
        <taxon>Pseudomonadati</taxon>
        <taxon>Spirochaetota</taxon>
        <taxon>Spirochaetia</taxon>
        <taxon>Spirochaetales</taxon>
        <taxon>Treponemataceae</taxon>
        <taxon>Treponema</taxon>
    </lineage>
</organism>
<dbReference type="Gene3D" id="3.30.420.480">
    <property type="entry name" value="Domain of unknown function (DUF4445)"/>
    <property type="match status" value="1"/>
</dbReference>
<dbReference type="PANTHER" id="PTHR42895">
    <property type="entry name" value="IRON-SULFUR CLUSTER-BINDING PROTEIN-RELATED"/>
    <property type="match status" value="1"/>
</dbReference>
<dbReference type="Pfam" id="PF14574">
    <property type="entry name" value="RACo_C_ter"/>
    <property type="match status" value="1"/>
</dbReference>
<dbReference type="InterPro" id="IPR041414">
    <property type="entry name" value="Raco-like_middle"/>
</dbReference>
<gene>
    <name evidence="2" type="ORF">E4N74_11235</name>
</gene>